<reference evidence="3" key="1">
    <citation type="journal article" date="2023" name="Commun. Biol.">
        <title>Genome analysis of Parmales, the sister group of diatoms, reveals the evolutionary specialization of diatoms from phago-mixotrophs to photoautotrophs.</title>
        <authorList>
            <person name="Ban H."/>
            <person name="Sato S."/>
            <person name="Yoshikawa S."/>
            <person name="Yamada K."/>
            <person name="Nakamura Y."/>
            <person name="Ichinomiya M."/>
            <person name="Sato N."/>
            <person name="Blanc-Mathieu R."/>
            <person name="Endo H."/>
            <person name="Kuwata A."/>
            <person name="Ogata H."/>
        </authorList>
    </citation>
    <scope>NUCLEOTIDE SEQUENCE [LARGE SCALE GENOMIC DNA]</scope>
</reference>
<dbReference type="EMBL" id="BLQM01000072">
    <property type="protein sequence ID" value="GMH59516.1"/>
    <property type="molecule type" value="Genomic_DNA"/>
</dbReference>
<proteinExistence type="predicted"/>
<evidence type="ECO:0000313" key="2">
    <source>
        <dbReference type="EMBL" id="GMH59516.1"/>
    </source>
</evidence>
<gene>
    <name evidence="2" type="ORF">TL16_g02844</name>
</gene>
<evidence type="ECO:0000313" key="3">
    <source>
        <dbReference type="Proteomes" id="UP001162640"/>
    </source>
</evidence>
<accession>A0A9W6ZWZ3</accession>
<feature type="compositionally biased region" description="Polar residues" evidence="1">
    <location>
        <begin position="36"/>
        <end position="46"/>
    </location>
</feature>
<evidence type="ECO:0000256" key="1">
    <source>
        <dbReference type="SAM" id="MobiDB-lite"/>
    </source>
</evidence>
<organism evidence="2 3">
    <name type="scientific">Triparma laevis f. inornata</name>
    <dbReference type="NCBI Taxonomy" id="1714386"/>
    <lineage>
        <taxon>Eukaryota</taxon>
        <taxon>Sar</taxon>
        <taxon>Stramenopiles</taxon>
        <taxon>Ochrophyta</taxon>
        <taxon>Bolidophyceae</taxon>
        <taxon>Parmales</taxon>
        <taxon>Triparmaceae</taxon>
        <taxon>Triparma</taxon>
    </lineage>
</organism>
<comment type="caution">
    <text evidence="2">The sequence shown here is derived from an EMBL/GenBank/DDBJ whole genome shotgun (WGS) entry which is preliminary data.</text>
</comment>
<dbReference type="Proteomes" id="UP001162640">
    <property type="component" value="Unassembled WGS sequence"/>
</dbReference>
<sequence length="110" mass="11798">MAAFLPARATADVVDILSAAGTASQVTYSSTAKNLNRLSTGDSSAGSKYHTDTVSSRKRRAAMGCKYGPVLKDLEIGAKECNIRVLENDVDEILKVMESRRCDNCANGLR</sequence>
<feature type="region of interest" description="Disordered" evidence="1">
    <location>
        <begin position="36"/>
        <end position="55"/>
    </location>
</feature>
<name>A0A9W6ZWZ3_9STRA</name>
<dbReference type="AlphaFoldDB" id="A0A9W6ZWZ3"/>
<protein>
    <submittedName>
        <fullName evidence="2">Uncharacterized protein</fullName>
    </submittedName>
</protein>